<gene>
    <name evidence="1" type="ORF">GCM10011521_09910</name>
</gene>
<dbReference type="Pfam" id="PF11964">
    <property type="entry name" value="SpoIIAA-like"/>
    <property type="match status" value="1"/>
</dbReference>
<comment type="caution">
    <text evidence="1">The sequence shown here is derived from an EMBL/GenBank/DDBJ whole genome shotgun (WGS) entry which is preliminary data.</text>
</comment>
<organism evidence="1 2">
    <name type="scientific">Arenimonas soli</name>
    <dbReference type="NCBI Taxonomy" id="2269504"/>
    <lineage>
        <taxon>Bacteria</taxon>
        <taxon>Pseudomonadati</taxon>
        <taxon>Pseudomonadota</taxon>
        <taxon>Gammaproteobacteria</taxon>
        <taxon>Lysobacterales</taxon>
        <taxon>Lysobacteraceae</taxon>
        <taxon>Arenimonas</taxon>
    </lineage>
</organism>
<accession>A0ABQ1HFN9</accession>
<dbReference type="RefSeq" id="WP_188661876.1">
    <property type="nucleotide sequence ID" value="NZ_BMKC01000001.1"/>
</dbReference>
<evidence type="ECO:0000313" key="1">
    <source>
        <dbReference type="EMBL" id="GGA73805.1"/>
    </source>
</evidence>
<evidence type="ECO:0000313" key="2">
    <source>
        <dbReference type="Proteomes" id="UP000623419"/>
    </source>
</evidence>
<evidence type="ECO:0008006" key="3">
    <source>
        <dbReference type="Google" id="ProtNLM"/>
    </source>
</evidence>
<name>A0ABQ1HFN9_9GAMM</name>
<dbReference type="Proteomes" id="UP000623419">
    <property type="component" value="Unassembled WGS sequence"/>
</dbReference>
<dbReference type="EMBL" id="BMKC01000001">
    <property type="protein sequence ID" value="GGA73805.1"/>
    <property type="molecule type" value="Genomic_DNA"/>
</dbReference>
<keyword evidence="2" id="KW-1185">Reference proteome</keyword>
<sequence>MADQIRAIQIDGEMTFAQAVDDVDACIRQAREEGVRRLLVDLRGMSGFRKPDVVARLGMVRRWAATAQGRVKVAFVSPAELNDGERFDVVLARSLAFEGDVFEQEEDARHWLEQTPSLWTGSPPEF</sequence>
<dbReference type="InterPro" id="IPR021866">
    <property type="entry name" value="SpoIIAA-like"/>
</dbReference>
<reference evidence="2" key="1">
    <citation type="journal article" date="2019" name="Int. J. Syst. Evol. Microbiol.">
        <title>The Global Catalogue of Microorganisms (GCM) 10K type strain sequencing project: providing services to taxonomists for standard genome sequencing and annotation.</title>
        <authorList>
            <consortium name="The Broad Institute Genomics Platform"/>
            <consortium name="The Broad Institute Genome Sequencing Center for Infectious Disease"/>
            <person name="Wu L."/>
            <person name="Ma J."/>
        </authorList>
    </citation>
    <scope>NUCLEOTIDE SEQUENCE [LARGE SCALE GENOMIC DNA]</scope>
    <source>
        <strain evidence="2">CGMCC 1.15905</strain>
    </source>
</reference>
<protein>
    <recommendedName>
        <fullName evidence="3">STAS/SEC14 domain-containing protein</fullName>
    </recommendedName>
</protein>
<proteinExistence type="predicted"/>